<protein>
    <submittedName>
        <fullName evidence="2">DinB family protein</fullName>
    </submittedName>
</protein>
<dbReference type="OrthoDB" id="2363925at2"/>
<reference evidence="2 3" key="1">
    <citation type="submission" date="2019-07" db="EMBL/GenBank/DDBJ databases">
        <authorList>
            <person name="Zhou L.-Y."/>
        </authorList>
    </citation>
    <scope>NUCLEOTIDE SEQUENCE [LARGE SCALE GENOMIC DNA]</scope>
    <source>
        <strain evidence="2 3">YIM 101269</strain>
    </source>
</reference>
<proteinExistence type="predicted"/>
<dbReference type="Pfam" id="PF12867">
    <property type="entry name" value="DinB_2"/>
    <property type="match status" value="1"/>
</dbReference>
<accession>A0A553K1P0</accession>
<dbReference type="InterPro" id="IPR024775">
    <property type="entry name" value="DinB-like"/>
</dbReference>
<dbReference type="InterPro" id="IPR034660">
    <property type="entry name" value="DinB/YfiT-like"/>
</dbReference>
<dbReference type="EMBL" id="VKKG01000002">
    <property type="protein sequence ID" value="TRY18620.1"/>
    <property type="molecule type" value="Genomic_DNA"/>
</dbReference>
<evidence type="ECO:0000313" key="3">
    <source>
        <dbReference type="Proteomes" id="UP000317638"/>
    </source>
</evidence>
<dbReference type="SUPFAM" id="SSF109854">
    <property type="entry name" value="DinB/YfiT-like putative metalloenzymes"/>
    <property type="match status" value="1"/>
</dbReference>
<evidence type="ECO:0000259" key="1">
    <source>
        <dbReference type="Pfam" id="PF12867"/>
    </source>
</evidence>
<gene>
    <name evidence="2" type="ORF">FOJ82_05715</name>
</gene>
<dbReference type="NCBIfam" id="NF047843">
    <property type="entry name" value="MST_Rv0443"/>
    <property type="match status" value="1"/>
</dbReference>
<dbReference type="AlphaFoldDB" id="A0A553K1P0"/>
<name>A0A553K1P0_9ACTN</name>
<dbReference type="Gene3D" id="1.20.120.450">
    <property type="entry name" value="dinb family like domain"/>
    <property type="match status" value="1"/>
</dbReference>
<sequence length="171" mass="18475">MHQRELLTDAARRPLESARAVLADISQETLHAMPGGGNSIAWLVWHAARQQDSQIAHLRGEPQVWEDGWASRLGVSRGPGDIGFGDSPDEVAELRIADPAQLLAYLEAVFDAVAAYVGALSEGDLDDVVDTNWTPHVTRGVRIISTIDDAVAHVAQAAYARGVVEGWRVGY</sequence>
<evidence type="ECO:0000313" key="2">
    <source>
        <dbReference type="EMBL" id="TRY18620.1"/>
    </source>
</evidence>
<keyword evidence="3" id="KW-1185">Reference proteome</keyword>
<dbReference type="Proteomes" id="UP000317638">
    <property type="component" value="Unassembled WGS sequence"/>
</dbReference>
<organism evidence="2 3">
    <name type="scientific">Tessaracoccus rhinocerotis</name>
    <dbReference type="NCBI Taxonomy" id="1689449"/>
    <lineage>
        <taxon>Bacteria</taxon>
        <taxon>Bacillati</taxon>
        <taxon>Actinomycetota</taxon>
        <taxon>Actinomycetes</taxon>
        <taxon>Propionibacteriales</taxon>
        <taxon>Propionibacteriaceae</taxon>
        <taxon>Tessaracoccus</taxon>
    </lineage>
</organism>
<feature type="domain" description="DinB-like" evidence="1">
    <location>
        <begin position="17"/>
        <end position="135"/>
    </location>
</feature>
<dbReference type="RefSeq" id="WP_143937515.1">
    <property type="nucleotide sequence ID" value="NZ_VKKG01000002.1"/>
</dbReference>
<comment type="caution">
    <text evidence="2">The sequence shown here is derived from an EMBL/GenBank/DDBJ whole genome shotgun (WGS) entry which is preliminary data.</text>
</comment>